<reference evidence="1 2" key="1">
    <citation type="submission" date="2017-08" db="EMBL/GenBank/DDBJ databases">
        <title>The complete genome sequence of Maribacter sp. B1, isolated from deep-sea sediment.</title>
        <authorList>
            <person name="Wu Y.-H."/>
            <person name="Cheng H."/>
            <person name="Xu X.-W."/>
        </authorList>
    </citation>
    <scope>NUCLEOTIDE SEQUENCE [LARGE SCALE GENOMIC DNA]</scope>
    <source>
        <strain evidence="1 2">B1</strain>
    </source>
</reference>
<dbReference type="RefSeq" id="WP_094997809.1">
    <property type="nucleotide sequence ID" value="NZ_BMJL01000004.1"/>
</dbReference>
<keyword evidence="2" id="KW-1185">Reference proteome</keyword>
<dbReference type="AlphaFoldDB" id="A0A223V885"/>
<dbReference type="InterPro" id="IPR022134">
    <property type="entry name" value="DUF3667"/>
</dbReference>
<organism evidence="1 2">
    <name type="scientific">Maribacter cobaltidurans</name>
    <dbReference type="NCBI Taxonomy" id="1178778"/>
    <lineage>
        <taxon>Bacteria</taxon>
        <taxon>Pseudomonadati</taxon>
        <taxon>Bacteroidota</taxon>
        <taxon>Flavobacteriia</taxon>
        <taxon>Flavobacteriales</taxon>
        <taxon>Flavobacteriaceae</taxon>
        <taxon>Maribacter</taxon>
    </lineage>
</organism>
<evidence type="ECO:0000313" key="2">
    <source>
        <dbReference type="Proteomes" id="UP000215244"/>
    </source>
</evidence>
<accession>A0A223V885</accession>
<evidence type="ECO:0000313" key="1">
    <source>
        <dbReference type="EMBL" id="ASV31198.1"/>
    </source>
</evidence>
<dbReference type="Pfam" id="PF12412">
    <property type="entry name" value="DUF3667"/>
    <property type="match status" value="1"/>
</dbReference>
<dbReference type="EMBL" id="CP022957">
    <property type="protein sequence ID" value="ASV31198.1"/>
    <property type="molecule type" value="Genomic_DNA"/>
</dbReference>
<gene>
    <name evidence="1" type="ORF">CJ263_13795</name>
</gene>
<sequence>METKPSVNTTGRYQLRYRGVECLNCGHPLDISDKYCPNCSQANSTKKLTLKDFFEEFFSNIISYDSKLFRTLGSLLLRPGRITKAYISGQRVSYTNPFRFLLSLAIIYFLLIGLSGDLERLDRFGTGPNELPINFSGSMVEDLDFGNSQEDKAQVMAELDSLELNDLISEKIKVRDSIIMADPKKQLIAASEKTFFGSLIRKQEIFGTLIQKDTLYVFDDAKNKYLLDDNWHNRTSFNMARSIIRVKRQPGAYLNSVLSKLPFTTFFYLPVFTIFIWLVYIRKKYTYTDHLIFSFHNQSLFFILLIISYLIDSVFGIDTSGIFILIFAIYLYKAMRNFYDQGRFKTIVKYIFLNTIFVILAIMGAALLFAGSMFTY</sequence>
<protein>
    <submittedName>
        <fullName evidence="1">Uncharacterized protein</fullName>
    </submittedName>
</protein>
<dbReference type="OrthoDB" id="675873at2"/>
<dbReference type="KEGG" id="marb:CJ263_13795"/>
<proteinExistence type="predicted"/>
<name>A0A223V885_9FLAO</name>
<dbReference type="Proteomes" id="UP000215244">
    <property type="component" value="Chromosome"/>
</dbReference>